<proteinExistence type="inferred from homology"/>
<dbReference type="FunFam" id="1.10.10.10:FF:000001">
    <property type="entry name" value="LysR family transcriptional regulator"/>
    <property type="match status" value="1"/>
</dbReference>
<organism evidence="7">
    <name type="scientific">Streptomyces antibioticus</name>
    <dbReference type="NCBI Taxonomy" id="1890"/>
    <lineage>
        <taxon>Bacteria</taxon>
        <taxon>Bacillati</taxon>
        <taxon>Actinomycetota</taxon>
        <taxon>Actinomycetes</taxon>
        <taxon>Kitasatosporales</taxon>
        <taxon>Streptomycetaceae</taxon>
        <taxon>Streptomyces</taxon>
    </lineage>
</organism>
<dbReference type="InterPro" id="IPR005119">
    <property type="entry name" value="LysR_subst-bd"/>
</dbReference>
<geneLocation type="plasmid" evidence="7">
    <name>unnamed</name>
</geneLocation>
<evidence type="ECO:0000256" key="4">
    <source>
        <dbReference type="ARBA" id="ARBA00023163"/>
    </source>
</evidence>
<dbReference type="SUPFAM" id="SSF46785">
    <property type="entry name" value="Winged helix' DNA-binding domain"/>
    <property type="match status" value="1"/>
</dbReference>
<dbReference type="GO" id="GO:0003700">
    <property type="term" value="F:DNA-binding transcription factor activity"/>
    <property type="evidence" value="ECO:0007669"/>
    <property type="project" value="InterPro"/>
</dbReference>
<evidence type="ECO:0000259" key="6">
    <source>
        <dbReference type="PROSITE" id="PS50931"/>
    </source>
</evidence>
<name>H6ACZ7_STRAT</name>
<dbReference type="PANTHER" id="PTHR30346">
    <property type="entry name" value="TRANSCRIPTIONAL DUAL REGULATOR HCAR-RELATED"/>
    <property type="match status" value="1"/>
</dbReference>
<feature type="domain" description="HTH lysR-type" evidence="6">
    <location>
        <begin position="1"/>
        <end position="53"/>
    </location>
</feature>
<evidence type="ECO:0000256" key="3">
    <source>
        <dbReference type="ARBA" id="ARBA00023125"/>
    </source>
</evidence>
<keyword evidence="4" id="KW-0804">Transcription</keyword>
<dbReference type="SUPFAM" id="SSF53850">
    <property type="entry name" value="Periplasmic binding protein-like II"/>
    <property type="match status" value="1"/>
</dbReference>
<evidence type="ECO:0000313" key="7">
    <source>
        <dbReference type="EMBL" id="AFB35639.1"/>
    </source>
</evidence>
<dbReference type="Pfam" id="PF03466">
    <property type="entry name" value="LysR_substrate"/>
    <property type="match status" value="1"/>
</dbReference>
<dbReference type="InterPro" id="IPR036390">
    <property type="entry name" value="WH_DNA-bd_sf"/>
</dbReference>
<protein>
    <submittedName>
        <fullName evidence="7">EsmT6</fullName>
    </submittedName>
</protein>
<feature type="region of interest" description="Disordered" evidence="5">
    <location>
        <begin position="287"/>
        <end position="320"/>
    </location>
</feature>
<reference evidence="7" key="1">
    <citation type="submission" date="2011-02" db="EMBL/GenBank/DDBJ databases">
        <title>Insights into a plasmid-borne gene cluster for the biosynthesis of saphenamycin and esmeraldins.</title>
        <authorList>
            <person name="Rui Z."/>
            <person name="Ye M."/>
            <person name="Wang S."/>
            <person name="Fujikawa K."/>
            <person name="Akerele B."/>
            <person name="Aung M."/>
            <person name="Floss H.G."/>
            <person name="Yu T.-W."/>
        </authorList>
    </citation>
    <scope>NUCLEOTIDE SEQUENCE</scope>
    <source>
        <strain evidence="7">Tu 2706</strain>
        <plasmid evidence="7">unnamed</plasmid>
    </source>
</reference>
<dbReference type="AlphaFoldDB" id="H6ACZ7"/>
<evidence type="ECO:0000256" key="5">
    <source>
        <dbReference type="SAM" id="MobiDB-lite"/>
    </source>
</evidence>
<comment type="similarity">
    <text evidence="1">Belongs to the LysR transcriptional regulatory family.</text>
</comment>
<dbReference type="GO" id="GO:0032993">
    <property type="term" value="C:protein-DNA complex"/>
    <property type="evidence" value="ECO:0007669"/>
    <property type="project" value="TreeGrafter"/>
</dbReference>
<dbReference type="Gene3D" id="3.40.190.290">
    <property type="match status" value="1"/>
</dbReference>
<dbReference type="Pfam" id="PF00126">
    <property type="entry name" value="HTH_1"/>
    <property type="match status" value="1"/>
</dbReference>
<sequence length="320" mass="33497">MEYFVAVVEEASFTKAAARLHVAQPGVSAQIRRLERKLGQELLDRSGRLVRPTEVGAAVLPYARAALTAITDTRLVVDELTGLLRGHVAIGMVPACGGFDLPALLAEFHQDHPSVEITLSEGNSETMIESLRDGRLDAAFVALPGSAGPGPTGLATHVVADERLVATVSPGDPLATRKEITLDDIRDRTLISLPPGTGMRTSLDAVCAKAGITPRIGFEAGNPSTLAELAGWGLGVALLPESLARSHPARLCAIPFAHPELRGQVALGWRLEGPVSPATRAFISRVRAATAEPGSAPADPRPRSAHGHGTVTDAPAPPPR</sequence>
<dbReference type="PROSITE" id="PS50931">
    <property type="entry name" value="HTH_LYSR"/>
    <property type="match status" value="1"/>
</dbReference>
<evidence type="ECO:0000256" key="2">
    <source>
        <dbReference type="ARBA" id="ARBA00023015"/>
    </source>
</evidence>
<dbReference type="CDD" id="cd08436">
    <property type="entry name" value="PBP2_LTTR_like_3"/>
    <property type="match status" value="1"/>
</dbReference>
<keyword evidence="7" id="KW-0614">Plasmid</keyword>
<dbReference type="EMBL" id="JF417969">
    <property type="protein sequence ID" value="AFB35639.1"/>
    <property type="molecule type" value="Genomic_DNA"/>
</dbReference>
<dbReference type="InterPro" id="IPR000847">
    <property type="entry name" value="LysR_HTH_N"/>
</dbReference>
<dbReference type="GO" id="GO:0003677">
    <property type="term" value="F:DNA binding"/>
    <property type="evidence" value="ECO:0007669"/>
    <property type="project" value="UniProtKB-KW"/>
</dbReference>
<accession>H6ACZ7</accession>
<dbReference type="InterPro" id="IPR036388">
    <property type="entry name" value="WH-like_DNA-bd_sf"/>
</dbReference>
<keyword evidence="2" id="KW-0805">Transcription regulation</keyword>
<keyword evidence="3" id="KW-0238">DNA-binding</keyword>
<evidence type="ECO:0000256" key="1">
    <source>
        <dbReference type="ARBA" id="ARBA00009437"/>
    </source>
</evidence>
<dbReference type="PRINTS" id="PR00039">
    <property type="entry name" value="HTHLYSR"/>
</dbReference>
<dbReference type="Gene3D" id="1.10.10.10">
    <property type="entry name" value="Winged helix-like DNA-binding domain superfamily/Winged helix DNA-binding domain"/>
    <property type="match status" value="1"/>
</dbReference>
<dbReference type="PANTHER" id="PTHR30346:SF28">
    <property type="entry name" value="HTH-TYPE TRANSCRIPTIONAL REGULATOR CYNR"/>
    <property type="match status" value="1"/>
</dbReference>
<gene>
    <name evidence="7" type="primary">esmT6</name>
</gene>